<dbReference type="EMBL" id="VSSQ01009992">
    <property type="protein sequence ID" value="MPM43140.1"/>
    <property type="molecule type" value="Genomic_DNA"/>
</dbReference>
<accession>A0A644ZQ94</accession>
<gene>
    <name evidence="2" type="ORF">SDC9_89813</name>
</gene>
<proteinExistence type="predicted"/>
<keyword evidence="1" id="KW-1133">Transmembrane helix</keyword>
<comment type="caution">
    <text evidence="2">The sequence shown here is derived from an EMBL/GenBank/DDBJ whole genome shotgun (WGS) entry which is preliminary data.</text>
</comment>
<sequence length="373" mass="43273">MGYLKYFIFNYGFLVAFLLVAILLIIIGIKAKKSVIKHILFNTSAIFIAICLYEGYLLMTVEKKAFSYFEGSFTHTPEYWNGNGVRWFGPANEEFVISVRKIYDFNHELYDVQYTVKDGIRNTPGSVDTSKSFALFLGCSFTFGEGLEDNQTVPYYFNHYSGTKYLVRNYGFHGYGPHHALFITENEILKDTALLKGKSESIVFYSLLPDHYGRAAGYKNWDKYGPKYVIEGDSLLFKGKFHEKYGKLKENLYKVWEGTQLFKRHFSHKEIKEEDVLRVVMMLARMRDDYQQIGVPFYVVLDYDSCNGKYSEYLISLLTKYNLSYFKVSDMIPDIKSGSSRYFMENDGHPVALYNELVGKYLAEKISNLKSKN</sequence>
<evidence type="ECO:0000256" key="1">
    <source>
        <dbReference type="SAM" id="Phobius"/>
    </source>
</evidence>
<dbReference type="AlphaFoldDB" id="A0A644ZQ94"/>
<feature type="transmembrane region" description="Helical" evidence="1">
    <location>
        <begin position="6"/>
        <end position="27"/>
    </location>
</feature>
<keyword evidence="1" id="KW-0812">Transmembrane</keyword>
<protein>
    <submittedName>
        <fullName evidence="2">Uncharacterized protein</fullName>
    </submittedName>
</protein>
<feature type="transmembrane region" description="Helical" evidence="1">
    <location>
        <begin position="39"/>
        <end position="59"/>
    </location>
</feature>
<reference evidence="2" key="1">
    <citation type="submission" date="2019-08" db="EMBL/GenBank/DDBJ databases">
        <authorList>
            <person name="Kucharzyk K."/>
            <person name="Murdoch R.W."/>
            <person name="Higgins S."/>
            <person name="Loffler F."/>
        </authorList>
    </citation>
    <scope>NUCLEOTIDE SEQUENCE</scope>
</reference>
<name>A0A644ZQ94_9ZZZZ</name>
<evidence type="ECO:0000313" key="2">
    <source>
        <dbReference type="EMBL" id="MPM43140.1"/>
    </source>
</evidence>
<organism evidence="2">
    <name type="scientific">bioreactor metagenome</name>
    <dbReference type="NCBI Taxonomy" id="1076179"/>
    <lineage>
        <taxon>unclassified sequences</taxon>
        <taxon>metagenomes</taxon>
        <taxon>ecological metagenomes</taxon>
    </lineage>
</organism>
<keyword evidence="1" id="KW-0472">Membrane</keyword>